<keyword evidence="2" id="KW-1185">Reference proteome</keyword>
<proteinExistence type="predicted"/>
<dbReference type="EMBL" id="AJWJ01000358">
    <property type="protein sequence ID" value="KAF2071607.1"/>
    <property type="molecule type" value="Genomic_DNA"/>
</dbReference>
<protein>
    <recommendedName>
        <fullName evidence="3">Ankyrin repeat-containing protein</fullName>
    </recommendedName>
</protein>
<organism evidence="1 2">
    <name type="scientific">Polysphondylium violaceum</name>
    <dbReference type="NCBI Taxonomy" id="133409"/>
    <lineage>
        <taxon>Eukaryota</taxon>
        <taxon>Amoebozoa</taxon>
        <taxon>Evosea</taxon>
        <taxon>Eumycetozoa</taxon>
        <taxon>Dictyostelia</taxon>
        <taxon>Dictyosteliales</taxon>
        <taxon>Dictyosteliaceae</taxon>
        <taxon>Polysphondylium</taxon>
    </lineage>
</organism>
<evidence type="ECO:0008006" key="3">
    <source>
        <dbReference type="Google" id="ProtNLM"/>
    </source>
</evidence>
<evidence type="ECO:0000313" key="1">
    <source>
        <dbReference type="EMBL" id="KAF2071607.1"/>
    </source>
</evidence>
<dbReference type="PANTHER" id="PTHR32142">
    <property type="entry name" value="B BOX-TYPE DOMAIN-CONTAINING PROTEIN-RELATED"/>
    <property type="match status" value="1"/>
</dbReference>
<dbReference type="InterPro" id="IPR036770">
    <property type="entry name" value="Ankyrin_rpt-contain_sf"/>
</dbReference>
<gene>
    <name evidence="1" type="ORF">CYY_007078</name>
</gene>
<sequence>MENNNNNINQFFRYIYNNKFIKTRIFSFLKHSDKTSLKYDDICDLRDIIAHRYWSLLRDKIKRNEYLYLNRNSCELIFKIKDLDLFIKVFQRFKDYFPTLPPKIQYAALYDNIDVLKYLLNDSQHFIDIFKAFQWSFENKNYQMVHYLIDFLEQDKRMVSVLNRFGSPLISKVILLSISSKDIETLKRIFNFQAPKGVSDINIDEQEMFKKAYSTGDLQAFKLVHQKYSNNYNSILKTILNPHIRLCLGNNIKYRKDTYKKMTLQYDLLEYLLDQNLVRPDVYQDLKNCLVFQAFKLQDMDLYNKLMNQSNTKAICFNELSLSMITGSLSSLDKVKELIGLGVTITTTCITNSISSLNKNKKDGWEIFLYLVENHKMDYDIRALISMACKTANIKVLKFALDQKVEIKPQPWWVGDLKFSDENREFFQLLFENFRFESYILFGATEKSIQEGSIENFKTLLSMIQKNNNQSEFNRLYYRAASQGKIEFLEILIQNRVPHDHIVLCRASSVEIVNLLYHSGLAKSNPNVSYNNPEPLSIEVLQHLASLELPDKDDLMLCLLRNLIENHRIYSFQLLLSHCDFENNIDMVQNILICLATNNNLEMIQIFLDYQLNTTSTNYVPCFNVAMSNNNLELVEFLVDIFSIDYLVRKEDTRDFLQRLQDTKPFINNYFQSIFLDPQNQQFLESRPDLLKMFSSQPTNDIVDVDLYFKYLESNYPTKQST</sequence>
<dbReference type="PANTHER" id="PTHR32142:SF62">
    <property type="entry name" value="ARMADILLO REPEAT-CONTAINING PROTEIN"/>
    <property type="match status" value="1"/>
</dbReference>
<dbReference type="AlphaFoldDB" id="A0A8J4PP59"/>
<dbReference type="SUPFAM" id="SSF48403">
    <property type="entry name" value="Ankyrin repeat"/>
    <property type="match status" value="1"/>
</dbReference>
<evidence type="ECO:0000313" key="2">
    <source>
        <dbReference type="Proteomes" id="UP000695562"/>
    </source>
</evidence>
<accession>A0A8J4PP59</accession>
<dbReference type="Gene3D" id="1.25.40.20">
    <property type="entry name" value="Ankyrin repeat-containing domain"/>
    <property type="match status" value="1"/>
</dbReference>
<reference evidence="1" key="1">
    <citation type="submission" date="2020-01" db="EMBL/GenBank/DDBJ databases">
        <title>Development of genomics and gene disruption for Polysphondylium violaceum indicates a role for the polyketide synthase stlB in stalk morphogenesis.</title>
        <authorList>
            <person name="Narita B."/>
            <person name="Kawabe Y."/>
            <person name="Kin K."/>
            <person name="Saito T."/>
            <person name="Gibbs R."/>
            <person name="Kuspa A."/>
            <person name="Muzny D."/>
            <person name="Queller D."/>
            <person name="Richards S."/>
            <person name="Strassman J."/>
            <person name="Sucgang R."/>
            <person name="Worley K."/>
            <person name="Schaap P."/>
        </authorList>
    </citation>
    <scope>NUCLEOTIDE SEQUENCE</scope>
    <source>
        <strain evidence="1">QSvi11</strain>
    </source>
</reference>
<dbReference type="OrthoDB" id="22074at2759"/>
<comment type="caution">
    <text evidence="1">The sequence shown here is derived from an EMBL/GenBank/DDBJ whole genome shotgun (WGS) entry which is preliminary data.</text>
</comment>
<name>A0A8J4PP59_9MYCE</name>
<dbReference type="Proteomes" id="UP000695562">
    <property type="component" value="Unassembled WGS sequence"/>
</dbReference>